<protein>
    <submittedName>
        <fullName evidence="1">Four helix bundle protein</fullName>
    </submittedName>
</protein>
<dbReference type="PANTHER" id="PTHR38471:SF2">
    <property type="entry name" value="FOUR HELIX BUNDLE PROTEIN"/>
    <property type="match status" value="1"/>
</dbReference>
<organism evidence="1 2">
    <name type="scientific">Mucilaginibacter pallidiroseus</name>
    <dbReference type="NCBI Taxonomy" id="2599295"/>
    <lineage>
        <taxon>Bacteria</taxon>
        <taxon>Pseudomonadati</taxon>
        <taxon>Bacteroidota</taxon>
        <taxon>Sphingobacteriia</taxon>
        <taxon>Sphingobacteriales</taxon>
        <taxon>Sphingobacteriaceae</taxon>
        <taxon>Mucilaginibacter</taxon>
    </lineage>
</organism>
<dbReference type="Gene3D" id="1.20.1440.60">
    <property type="entry name" value="23S rRNA-intervening sequence"/>
    <property type="match status" value="1"/>
</dbReference>
<reference evidence="1 2" key="1">
    <citation type="submission" date="2019-07" db="EMBL/GenBank/DDBJ databases">
        <authorList>
            <person name="Kim J."/>
        </authorList>
    </citation>
    <scope>NUCLEOTIDE SEQUENCE [LARGE SCALE GENOMIC DNA]</scope>
    <source>
        <strain evidence="2">dk17</strain>
    </source>
</reference>
<dbReference type="OrthoDB" id="9811959at2"/>
<dbReference type="AlphaFoldDB" id="A0A563UIU8"/>
<proteinExistence type="predicted"/>
<name>A0A563UIU8_9SPHI</name>
<dbReference type="NCBIfam" id="TIGR02436">
    <property type="entry name" value="four helix bundle protein"/>
    <property type="match status" value="1"/>
</dbReference>
<dbReference type="EMBL" id="VOEJ01000001">
    <property type="protein sequence ID" value="TWR31223.1"/>
    <property type="molecule type" value="Genomic_DNA"/>
</dbReference>
<gene>
    <name evidence="1" type="ORF">FPZ43_01735</name>
</gene>
<sequence length="125" mass="14341">MQDYKELIVWQKSHELVLSIYELLRNFPKDETFNLISQLKRASTSIPTNIAEGAGRFTQKDFASYLQVALGSSHEVEYLILLSKDLGFLSTENNNIYSQHINEIKAMLISLIKKVRTLNDAICDF</sequence>
<accession>A0A563UIU8</accession>
<keyword evidence="2" id="KW-1185">Reference proteome</keyword>
<dbReference type="SUPFAM" id="SSF158446">
    <property type="entry name" value="IVS-encoded protein-like"/>
    <property type="match status" value="1"/>
</dbReference>
<dbReference type="InterPro" id="IPR036583">
    <property type="entry name" value="23S_rRNA_IVS_sf"/>
</dbReference>
<dbReference type="PANTHER" id="PTHR38471">
    <property type="entry name" value="FOUR HELIX BUNDLE PROTEIN"/>
    <property type="match status" value="1"/>
</dbReference>
<comment type="caution">
    <text evidence="1">The sequence shown here is derived from an EMBL/GenBank/DDBJ whole genome shotgun (WGS) entry which is preliminary data.</text>
</comment>
<dbReference type="CDD" id="cd16377">
    <property type="entry name" value="23S_rRNA_IVP_like"/>
    <property type="match status" value="1"/>
</dbReference>
<dbReference type="Pfam" id="PF05635">
    <property type="entry name" value="23S_rRNA_IVP"/>
    <property type="match status" value="1"/>
</dbReference>
<dbReference type="Proteomes" id="UP000320042">
    <property type="component" value="Unassembled WGS sequence"/>
</dbReference>
<dbReference type="RefSeq" id="WP_146380120.1">
    <property type="nucleotide sequence ID" value="NZ_VOEJ01000001.1"/>
</dbReference>
<evidence type="ECO:0000313" key="1">
    <source>
        <dbReference type="EMBL" id="TWR31223.1"/>
    </source>
</evidence>
<evidence type="ECO:0000313" key="2">
    <source>
        <dbReference type="Proteomes" id="UP000320042"/>
    </source>
</evidence>
<dbReference type="InterPro" id="IPR012657">
    <property type="entry name" value="23S_rRNA-intervening_sequence"/>
</dbReference>